<dbReference type="EMBL" id="PIXC01000004">
    <property type="protein sequence ID" value="PKE26851.1"/>
    <property type="molecule type" value="Genomic_DNA"/>
</dbReference>
<dbReference type="RefSeq" id="WP_101035890.1">
    <property type="nucleotide sequence ID" value="NZ_CP073801.1"/>
</dbReference>
<comment type="caution">
    <text evidence="2">The sequence shown here is derived from an EMBL/GenBank/DDBJ whole genome shotgun (WGS) entry which is preliminary data.</text>
</comment>
<keyword evidence="1" id="KW-1133">Transmembrane helix</keyword>
<keyword evidence="1" id="KW-0472">Membrane</keyword>
<evidence type="ECO:0000256" key="1">
    <source>
        <dbReference type="SAM" id="Phobius"/>
    </source>
</evidence>
<protein>
    <submittedName>
        <fullName evidence="2">Uncharacterized protein</fullName>
    </submittedName>
</protein>
<evidence type="ECO:0000313" key="2">
    <source>
        <dbReference type="EMBL" id="PKE26851.1"/>
    </source>
</evidence>
<name>A0A855GHN0_9STAP</name>
<feature type="transmembrane region" description="Helical" evidence="1">
    <location>
        <begin position="31"/>
        <end position="48"/>
    </location>
</feature>
<evidence type="ECO:0000313" key="3">
    <source>
        <dbReference type="Proteomes" id="UP000233482"/>
    </source>
</evidence>
<accession>A0A855GHN0</accession>
<feature type="transmembrane region" description="Helical" evidence="1">
    <location>
        <begin position="7"/>
        <end position="25"/>
    </location>
</feature>
<dbReference type="Proteomes" id="UP000233482">
    <property type="component" value="Unassembled WGS sequence"/>
</dbReference>
<gene>
    <name evidence="2" type="ORF">CW686_02725</name>
</gene>
<dbReference type="AlphaFoldDB" id="A0A855GHN0"/>
<organism evidence="2 3">
    <name type="scientific">Macrococcoides caseolyticum</name>
    <dbReference type="NCBI Taxonomy" id="69966"/>
    <lineage>
        <taxon>Bacteria</taxon>
        <taxon>Bacillati</taxon>
        <taxon>Bacillota</taxon>
        <taxon>Bacilli</taxon>
        <taxon>Bacillales</taxon>
        <taxon>Staphylococcaceae</taxon>
        <taxon>Macrococcoides</taxon>
    </lineage>
</organism>
<proteinExistence type="predicted"/>
<sequence>MKKSQKSFIMFVIILAIVNIILILMDYEIRGIISWASMAIILLVAFTLNMRRFMRNEPDQDKVAHK</sequence>
<reference evidence="2 3" key="1">
    <citation type="submission" date="2017-12" db="EMBL/GenBank/DDBJ databases">
        <title>Genomics of Macrococcus caseolyticus.</title>
        <authorList>
            <person name="MacFadyen A.C."/>
            <person name="Paterson G.K."/>
        </authorList>
    </citation>
    <scope>NUCLEOTIDE SEQUENCE [LARGE SCALE GENOMIC DNA]</scope>
    <source>
        <strain evidence="2 3">5788_EF188</strain>
    </source>
</reference>
<keyword evidence="1" id="KW-0812">Transmembrane</keyword>